<evidence type="ECO:0000313" key="1">
    <source>
        <dbReference type="EnsemblMetazoa" id="OVOC11913.1"/>
    </source>
</evidence>
<proteinExistence type="predicted"/>
<dbReference type="Proteomes" id="UP000024404">
    <property type="component" value="Unassembled WGS sequence"/>
</dbReference>
<dbReference type="EnsemblMetazoa" id="OVOC11913.1">
    <property type="protein sequence ID" value="OVOC11913.1"/>
    <property type="gene ID" value="WBGene00248722"/>
</dbReference>
<dbReference type="AlphaFoldDB" id="A0A8R1TLD0"/>
<protein>
    <submittedName>
        <fullName evidence="1">Uncharacterized protein</fullName>
    </submittedName>
</protein>
<name>A0A8R1TLD0_ONCVO</name>
<sequence>MVVSDFNAEIDQSICLTCLFGIPENPREPFQNTSTPHTYFIPLNRNAARAPETSCNSQNPSGSYSHLGKRLTQKAIILSIARRPAGIFTVTSV</sequence>
<accession>A0A8R1TLD0</accession>
<evidence type="ECO:0000313" key="2">
    <source>
        <dbReference type="Proteomes" id="UP000024404"/>
    </source>
</evidence>
<keyword evidence="2" id="KW-1185">Reference proteome</keyword>
<organism evidence="1 2">
    <name type="scientific">Onchocerca volvulus</name>
    <dbReference type="NCBI Taxonomy" id="6282"/>
    <lineage>
        <taxon>Eukaryota</taxon>
        <taxon>Metazoa</taxon>
        <taxon>Ecdysozoa</taxon>
        <taxon>Nematoda</taxon>
        <taxon>Chromadorea</taxon>
        <taxon>Rhabditida</taxon>
        <taxon>Spirurina</taxon>
        <taxon>Spiruromorpha</taxon>
        <taxon>Filarioidea</taxon>
        <taxon>Onchocercidae</taxon>
        <taxon>Onchocerca</taxon>
    </lineage>
</organism>
<reference evidence="1" key="2">
    <citation type="submission" date="2022-06" db="UniProtKB">
        <authorList>
            <consortium name="EnsemblMetazoa"/>
        </authorList>
    </citation>
    <scope>IDENTIFICATION</scope>
</reference>
<reference evidence="2" key="1">
    <citation type="submission" date="2013-10" db="EMBL/GenBank/DDBJ databases">
        <title>Genome sequencing of Onchocerca volvulus.</title>
        <authorList>
            <person name="Cotton J."/>
            <person name="Tsai J."/>
            <person name="Stanley E."/>
            <person name="Tracey A."/>
            <person name="Holroyd N."/>
            <person name="Lustigman S."/>
            <person name="Berriman M."/>
        </authorList>
    </citation>
    <scope>NUCLEOTIDE SEQUENCE</scope>
</reference>
<dbReference type="EMBL" id="CMVM020000016">
    <property type="status" value="NOT_ANNOTATED_CDS"/>
    <property type="molecule type" value="Genomic_DNA"/>
</dbReference>